<dbReference type="GO" id="GO:0016787">
    <property type="term" value="F:hydrolase activity"/>
    <property type="evidence" value="ECO:0007669"/>
    <property type="project" value="UniProtKB-KW"/>
</dbReference>
<dbReference type="STRING" id="54915.ADS79_31120"/>
<reference evidence="3" key="2">
    <citation type="submission" date="2015-07" db="EMBL/GenBank/DDBJ databases">
        <title>MeaNS - Measles Nucleotide Surveillance Program.</title>
        <authorList>
            <person name="Tran T."/>
            <person name="Druce J."/>
        </authorList>
    </citation>
    <scope>NUCLEOTIDE SEQUENCE</scope>
    <source>
        <strain evidence="3">DSM 9887</strain>
    </source>
</reference>
<evidence type="ECO:0000313" key="2">
    <source>
        <dbReference type="EMBL" id="GED71488.1"/>
    </source>
</evidence>
<keyword evidence="1" id="KW-0472">Membrane</keyword>
<protein>
    <submittedName>
        <fullName evidence="3">Hydrolase</fullName>
    </submittedName>
</protein>
<dbReference type="Proteomes" id="UP000319578">
    <property type="component" value="Unassembled WGS sequence"/>
</dbReference>
<dbReference type="PANTHER" id="PTHR35531">
    <property type="entry name" value="INNER MEMBRANE PROTEIN YBCI-RELATED"/>
    <property type="match status" value="1"/>
</dbReference>
<keyword evidence="1" id="KW-1133">Transmembrane helix</keyword>
<dbReference type="Proteomes" id="UP000036834">
    <property type="component" value="Unassembled WGS sequence"/>
</dbReference>
<dbReference type="EMBL" id="BJON01000021">
    <property type="protein sequence ID" value="GED71488.1"/>
    <property type="molecule type" value="Genomic_DNA"/>
</dbReference>
<dbReference type="PANTHER" id="PTHR35531:SF1">
    <property type="entry name" value="INNER MEMBRANE PROTEIN YBCI-RELATED"/>
    <property type="match status" value="1"/>
</dbReference>
<evidence type="ECO:0000256" key="1">
    <source>
        <dbReference type="SAM" id="Phobius"/>
    </source>
</evidence>
<dbReference type="RefSeq" id="WP_049742356.1">
    <property type="nucleotide sequence ID" value="NZ_BJON01000021.1"/>
</dbReference>
<dbReference type="Pfam" id="PF04307">
    <property type="entry name" value="YdjM"/>
    <property type="match status" value="1"/>
</dbReference>
<evidence type="ECO:0000313" key="3">
    <source>
        <dbReference type="EMBL" id="KNB68973.1"/>
    </source>
</evidence>
<keyword evidence="3" id="KW-0378">Hydrolase</keyword>
<dbReference type="EMBL" id="LGIQ01000016">
    <property type="protein sequence ID" value="KNB68973.1"/>
    <property type="molecule type" value="Genomic_DNA"/>
</dbReference>
<organism evidence="3 4">
    <name type="scientific">Brevibacillus reuszeri</name>
    <dbReference type="NCBI Taxonomy" id="54915"/>
    <lineage>
        <taxon>Bacteria</taxon>
        <taxon>Bacillati</taxon>
        <taxon>Bacillota</taxon>
        <taxon>Bacilli</taxon>
        <taxon>Bacillales</taxon>
        <taxon>Paenibacillaceae</taxon>
        <taxon>Brevibacillus</taxon>
    </lineage>
</organism>
<proteinExistence type="predicted"/>
<dbReference type="PIRSF" id="PIRSF030780">
    <property type="entry name" value="Md_memb_hyd_prd"/>
    <property type="match status" value="1"/>
</dbReference>
<dbReference type="AlphaFoldDB" id="A0A0K9YJP7"/>
<evidence type="ECO:0000313" key="4">
    <source>
        <dbReference type="Proteomes" id="UP000036834"/>
    </source>
</evidence>
<dbReference type="InterPro" id="IPR016956">
    <property type="entry name" value="YdjM"/>
</dbReference>
<name>A0A0K9YJP7_9BACL</name>
<keyword evidence="5" id="KW-1185">Reference proteome</keyword>
<reference evidence="4" key="1">
    <citation type="submission" date="2015-07" db="EMBL/GenBank/DDBJ databases">
        <title>Genome sequencing project for genomic taxonomy and phylogenomics of Bacillus-like bacteria.</title>
        <authorList>
            <person name="Liu B."/>
            <person name="Wang J."/>
            <person name="Zhu Y."/>
            <person name="Liu G."/>
            <person name="Chen Q."/>
            <person name="Chen Z."/>
            <person name="Lan J."/>
            <person name="Che J."/>
            <person name="Ge C."/>
            <person name="Shi H."/>
            <person name="Pan Z."/>
            <person name="Liu X."/>
        </authorList>
    </citation>
    <scope>NUCLEOTIDE SEQUENCE [LARGE SCALE GENOMIC DNA]</scope>
    <source>
        <strain evidence="4">DSM 9887</strain>
    </source>
</reference>
<comment type="caution">
    <text evidence="3">The sequence shown here is derived from an EMBL/GenBank/DDBJ whole genome shotgun (WGS) entry which is preliminary data.</text>
</comment>
<sequence length="144" mass="15938">MLWKTHLVLGAIAGYYAYPSWKGSVIGATMALLPDIDQARSKLGNLAKPVSRAVQKGFGHRTITHSWVILLVPSLLFGNSPAAMAALWGILSHLISDMLVGRIQLFWPLRFGWIGIPLSKRMYSAIDQIVFYAALGYIVYTGYQ</sequence>
<dbReference type="InterPro" id="IPR007404">
    <property type="entry name" value="YdjM-like"/>
</dbReference>
<accession>A0A0K9YJP7</accession>
<keyword evidence="1" id="KW-0812">Transmembrane</keyword>
<evidence type="ECO:0000313" key="5">
    <source>
        <dbReference type="Proteomes" id="UP000319578"/>
    </source>
</evidence>
<feature type="transmembrane region" description="Helical" evidence="1">
    <location>
        <begin position="122"/>
        <end position="143"/>
    </location>
</feature>
<reference evidence="2 5" key="3">
    <citation type="submission" date="2019-06" db="EMBL/GenBank/DDBJ databases">
        <title>Whole genome shotgun sequence of Brevibacillus reuszeri NBRC 15719.</title>
        <authorList>
            <person name="Hosoyama A."/>
            <person name="Uohara A."/>
            <person name="Ohji S."/>
            <person name="Ichikawa N."/>
        </authorList>
    </citation>
    <scope>NUCLEOTIDE SEQUENCE [LARGE SCALE GENOMIC DNA]</scope>
    <source>
        <strain evidence="2 5">NBRC 15719</strain>
    </source>
</reference>
<gene>
    <name evidence="3" type="ORF">ADS79_31120</name>
    <name evidence="2" type="ORF">BRE01_51900</name>
</gene>
<dbReference type="OrthoDB" id="5459053at2"/>
<dbReference type="PATRIC" id="fig|54915.3.peg.5920"/>